<comment type="caution">
    <text evidence="1">The sequence shown here is derived from an EMBL/GenBank/DDBJ whole genome shotgun (WGS) entry which is preliminary data.</text>
</comment>
<sequence>MLRDGIGIGEARAAVSVAADRAIIILRAGMSVGRMLCRQWMTRFRSKRIVWLHLATVGDLREWRSSANDLMKPVWTLL</sequence>
<gene>
    <name evidence="1" type="ORF">CFB84_27925</name>
</gene>
<accession>A0A228I8S9</accession>
<reference evidence="1 2" key="2">
    <citation type="submission" date="2017-08" db="EMBL/GenBank/DDBJ databases">
        <title>WGS of novel Burkholderia cepaca complex species.</title>
        <authorList>
            <person name="Lipuma J."/>
            <person name="Spilker T."/>
        </authorList>
    </citation>
    <scope>NUCLEOTIDE SEQUENCE [LARGE SCALE GENOMIC DNA]</scope>
    <source>
        <strain evidence="1 2">AU17325</strain>
    </source>
</reference>
<reference evidence="2" key="1">
    <citation type="submission" date="2017-06" db="EMBL/GenBank/DDBJ databases">
        <authorList>
            <person name="LiPuma J."/>
            <person name="Spilker T."/>
        </authorList>
    </citation>
    <scope>NUCLEOTIDE SEQUENCE [LARGE SCALE GENOMIC DNA]</scope>
    <source>
        <strain evidence="2">AU17325</strain>
    </source>
</reference>
<dbReference type="AlphaFoldDB" id="A0A228I8S9"/>
<dbReference type="EMBL" id="NKFA01000012">
    <property type="protein sequence ID" value="OXI38736.1"/>
    <property type="molecule type" value="Genomic_DNA"/>
</dbReference>
<evidence type="ECO:0000313" key="2">
    <source>
        <dbReference type="Proteomes" id="UP000214600"/>
    </source>
</evidence>
<dbReference type="Proteomes" id="UP000214600">
    <property type="component" value="Unassembled WGS sequence"/>
</dbReference>
<proteinExistence type="predicted"/>
<name>A0A228I8S9_9BURK</name>
<organism evidence="1 2">
    <name type="scientific">Burkholderia aenigmatica</name>
    <dbReference type="NCBI Taxonomy" id="2015348"/>
    <lineage>
        <taxon>Bacteria</taxon>
        <taxon>Pseudomonadati</taxon>
        <taxon>Pseudomonadota</taxon>
        <taxon>Betaproteobacteria</taxon>
        <taxon>Burkholderiales</taxon>
        <taxon>Burkholderiaceae</taxon>
        <taxon>Burkholderia</taxon>
        <taxon>Burkholderia cepacia complex</taxon>
    </lineage>
</organism>
<evidence type="ECO:0000313" key="1">
    <source>
        <dbReference type="EMBL" id="OXI38736.1"/>
    </source>
</evidence>
<protein>
    <submittedName>
        <fullName evidence="1">Uncharacterized protein</fullName>
    </submittedName>
</protein>